<evidence type="ECO:0000313" key="3">
    <source>
        <dbReference type="Proteomes" id="UP000061457"/>
    </source>
</evidence>
<evidence type="ECO:0000313" key="2">
    <source>
        <dbReference type="EMBL" id="ALO42763.1"/>
    </source>
</evidence>
<dbReference type="RefSeq" id="WP_058030470.1">
    <property type="nucleotide sequence ID" value="NZ_CP013187.1"/>
</dbReference>
<keyword evidence="1" id="KW-1133">Transmembrane helix</keyword>
<accession>A0A0S2K369</accession>
<keyword evidence="1" id="KW-0812">Transmembrane</keyword>
<dbReference type="STRING" id="161398.PP2015_2266"/>
<keyword evidence="3" id="KW-1185">Reference proteome</keyword>
<dbReference type="AlphaFoldDB" id="A0A0S2K369"/>
<reference evidence="2 3" key="1">
    <citation type="submission" date="2015-11" db="EMBL/GenBank/DDBJ databases">
        <authorList>
            <person name="Zhang Y."/>
            <person name="Guo Z."/>
        </authorList>
    </citation>
    <scope>NUCLEOTIDE SEQUENCE [LARGE SCALE GENOMIC DNA]</scope>
    <source>
        <strain evidence="2 3">KCTC 12086</strain>
    </source>
</reference>
<dbReference type="OrthoDB" id="9809557at2"/>
<gene>
    <name evidence="2" type="ORF">PP2015_2266</name>
</gene>
<name>A0A0S2K369_9GAMM</name>
<sequence>MFSKFISGLLYGLGFSISVLIVSLATYYFWPSPESTYSQIYVETETVRNLEFSSVEIIEGENEVFISGSAKNKSRLDYSSLLIEIELFDDTSKFVAECEYMIKDSLVSGGNLNFSTSCNIPKLLTSKVISANVKVIRGSISNKKPNKVVNADK</sequence>
<dbReference type="Proteomes" id="UP000061457">
    <property type="component" value="Chromosome I"/>
</dbReference>
<proteinExistence type="predicted"/>
<organism evidence="2 3">
    <name type="scientific">Pseudoalteromonas phenolica</name>
    <dbReference type="NCBI Taxonomy" id="161398"/>
    <lineage>
        <taxon>Bacteria</taxon>
        <taxon>Pseudomonadati</taxon>
        <taxon>Pseudomonadota</taxon>
        <taxon>Gammaproteobacteria</taxon>
        <taxon>Alteromonadales</taxon>
        <taxon>Pseudoalteromonadaceae</taxon>
        <taxon>Pseudoalteromonas</taxon>
    </lineage>
</organism>
<dbReference type="KEGG" id="pphe:PP2015_2266"/>
<evidence type="ECO:0000256" key="1">
    <source>
        <dbReference type="SAM" id="Phobius"/>
    </source>
</evidence>
<dbReference type="PATRIC" id="fig|161398.10.peg.2308"/>
<dbReference type="EMBL" id="CP013187">
    <property type="protein sequence ID" value="ALO42763.1"/>
    <property type="molecule type" value="Genomic_DNA"/>
</dbReference>
<protein>
    <submittedName>
        <fullName evidence="2">Uncharacterized protein</fullName>
    </submittedName>
</protein>
<feature type="transmembrane region" description="Helical" evidence="1">
    <location>
        <begin position="9"/>
        <end position="30"/>
    </location>
</feature>
<keyword evidence="1" id="KW-0472">Membrane</keyword>